<dbReference type="Proteomes" id="UP001501600">
    <property type="component" value="Unassembled WGS sequence"/>
</dbReference>
<organism evidence="2 3">
    <name type="scientific">Ferrimonas gelatinilytica</name>
    <dbReference type="NCBI Taxonomy" id="1255257"/>
    <lineage>
        <taxon>Bacteria</taxon>
        <taxon>Pseudomonadati</taxon>
        <taxon>Pseudomonadota</taxon>
        <taxon>Gammaproteobacteria</taxon>
        <taxon>Alteromonadales</taxon>
        <taxon>Ferrimonadaceae</taxon>
        <taxon>Ferrimonas</taxon>
    </lineage>
</organism>
<comment type="caution">
    <text evidence="2">The sequence shown here is derived from an EMBL/GenBank/DDBJ whole genome shotgun (WGS) entry which is preliminary data.</text>
</comment>
<evidence type="ECO:0000256" key="1">
    <source>
        <dbReference type="SAM" id="MobiDB-lite"/>
    </source>
</evidence>
<dbReference type="EMBL" id="BAABLF010000007">
    <property type="protein sequence ID" value="GAA5189949.1"/>
    <property type="molecule type" value="Genomic_DNA"/>
</dbReference>
<evidence type="ECO:0000313" key="3">
    <source>
        <dbReference type="Proteomes" id="UP001501600"/>
    </source>
</evidence>
<name>A0ABP9S358_9GAMM</name>
<gene>
    <name evidence="2" type="ORF">GCM10025772_13500</name>
</gene>
<feature type="compositionally biased region" description="Polar residues" evidence="1">
    <location>
        <begin position="32"/>
        <end position="41"/>
    </location>
</feature>
<protein>
    <submittedName>
        <fullName evidence="2">Uncharacterized protein</fullName>
    </submittedName>
</protein>
<proteinExistence type="predicted"/>
<accession>A0ABP9S358</accession>
<feature type="region of interest" description="Disordered" evidence="1">
    <location>
        <begin position="1"/>
        <end position="53"/>
    </location>
</feature>
<reference evidence="3" key="1">
    <citation type="journal article" date="2019" name="Int. J. Syst. Evol. Microbiol.">
        <title>The Global Catalogue of Microorganisms (GCM) 10K type strain sequencing project: providing services to taxonomists for standard genome sequencing and annotation.</title>
        <authorList>
            <consortium name="The Broad Institute Genomics Platform"/>
            <consortium name="The Broad Institute Genome Sequencing Center for Infectious Disease"/>
            <person name="Wu L."/>
            <person name="Ma J."/>
        </authorList>
    </citation>
    <scope>NUCLEOTIDE SEQUENCE [LARGE SCALE GENOMIC DNA]</scope>
    <source>
        <strain evidence="3">JCM 18720</strain>
    </source>
</reference>
<sequence>MINTATGKATTNPTNIAASISTGRSPSEARIPTTTESTRMSQKCRDGVGLSSTARSVRRGSSIIESQDWLGKEVVWG</sequence>
<feature type="compositionally biased region" description="Polar residues" evidence="1">
    <location>
        <begin position="1"/>
        <end position="25"/>
    </location>
</feature>
<evidence type="ECO:0000313" key="2">
    <source>
        <dbReference type="EMBL" id="GAA5189949.1"/>
    </source>
</evidence>
<keyword evidence="3" id="KW-1185">Reference proteome</keyword>